<dbReference type="GO" id="GO:0006284">
    <property type="term" value="P:base-excision repair"/>
    <property type="evidence" value="ECO:0007669"/>
    <property type="project" value="InterPro"/>
</dbReference>
<dbReference type="GO" id="GO:0000703">
    <property type="term" value="F:oxidized pyrimidine nucleobase lesion DNA N-glycosylase activity"/>
    <property type="evidence" value="ECO:0007669"/>
    <property type="project" value="TreeGrafter"/>
</dbReference>
<keyword evidence="8" id="KW-0238">DNA-binding</keyword>
<comment type="caution">
    <text evidence="16">The sequence shown here is derived from an EMBL/GenBank/DDBJ whole genome shotgun (WGS) entry which is preliminary data.</text>
</comment>
<keyword evidence="16" id="KW-0255">Endonuclease</keyword>
<dbReference type="RefSeq" id="WP_144358947.1">
    <property type="nucleotide sequence ID" value="NZ_VMNH01000010.1"/>
</dbReference>
<evidence type="ECO:0000256" key="10">
    <source>
        <dbReference type="ARBA" id="ARBA00023239"/>
    </source>
</evidence>
<evidence type="ECO:0000256" key="2">
    <source>
        <dbReference type="ARBA" id="ARBA00012720"/>
    </source>
</evidence>
<evidence type="ECO:0000256" key="8">
    <source>
        <dbReference type="ARBA" id="ARBA00023125"/>
    </source>
</evidence>
<sequence>MPEGPEIRRAADQIELALIDKPLLQVEFGLDRLAPYAKKLLESRVCAIDTKGKAMLTRFDNGMTLYTHNQLYGRWYVGDRDLNPKTKRKLRVTLRTNDSAALLYSASTIELLTDTQIRHHPFLSNLGPDILHPTTHIERVLQQLTNISFRKRRLGYLLTDQSCLAGLGNYLRCEALFDAQLHPAMRPIDCTAKQFERLAQSILSLARQSYETAGVTNEISHAKQLIENGATFEQARFYLFRREGLPCYRCNQPIEKLTHSGQACYLCTQCQTKAQ</sequence>
<dbReference type="SUPFAM" id="SSF81624">
    <property type="entry name" value="N-terminal domain of MutM-like DNA repair proteins"/>
    <property type="match status" value="1"/>
</dbReference>
<dbReference type="Gene3D" id="1.10.8.50">
    <property type="match status" value="1"/>
</dbReference>
<keyword evidence="7" id="KW-0862">Zinc</keyword>
<reference evidence="16 17" key="1">
    <citation type="submission" date="2019-07" db="EMBL/GenBank/DDBJ databases">
        <title>The pathways for chlorine oxyanion respiration interact through the shared metabolite chlorate.</title>
        <authorList>
            <person name="Barnum T.P."/>
            <person name="Cheng Y."/>
            <person name="Hill K.A."/>
            <person name="Lucas L.N."/>
            <person name="Carlson H.K."/>
            <person name="Coates J.D."/>
        </authorList>
    </citation>
    <scope>NUCLEOTIDE SEQUENCE [LARGE SCALE GENOMIC DNA]</scope>
    <source>
        <strain evidence="16 17">BK-1</strain>
    </source>
</reference>
<evidence type="ECO:0000256" key="1">
    <source>
        <dbReference type="ARBA" id="ARBA00009409"/>
    </source>
</evidence>
<evidence type="ECO:0000259" key="14">
    <source>
        <dbReference type="PROSITE" id="PS51066"/>
    </source>
</evidence>
<name>A0A558DN16_9GAMM</name>
<proteinExistence type="inferred from homology"/>
<keyword evidence="12" id="KW-0326">Glycosidase</keyword>
<dbReference type="InterPro" id="IPR012319">
    <property type="entry name" value="FPG_cat"/>
</dbReference>
<dbReference type="Pfam" id="PF06831">
    <property type="entry name" value="H2TH"/>
    <property type="match status" value="1"/>
</dbReference>
<dbReference type="SUPFAM" id="SSF46946">
    <property type="entry name" value="S13-like H2TH domain"/>
    <property type="match status" value="1"/>
</dbReference>
<keyword evidence="11" id="KW-0511">Multifunctional enzyme</keyword>
<keyword evidence="16" id="KW-0540">Nuclease</keyword>
<dbReference type="GO" id="GO:0008270">
    <property type="term" value="F:zinc ion binding"/>
    <property type="evidence" value="ECO:0007669"/>
    <property type="project" value="UniProtKB-KW"/>
</dbReference>
<dbReference type="GO" id="GO:0003684">
    <property type="term" value="F:damaged DNA binding"/>
    <property type="evidence" value="ECO:0007669"/>
    <property type="project" value="InterPro"/>
</dbReference>
<dbReference type="PROSITE" id="PS51068">
    <property type="entry name" value="FPG_CAT"/>
    <property type="match status" value="1"/>
</dbReference>
<keyword evidence="10 16" id="KW-0456">Lyase</keyword>
<evidence type="ECO:0000256" key="6">
    <source>
        <dbReference type="ARBA" id="ARBA00022801"/>
    </source>
</evidence>
<feature type="domain" description="FPG-type" evidence="14">
    <location>
        <begin position="238"/>
        <end position="272"/>
    </location>
</feature>
<dbReference type="InterPro" id="IPR010979">
    <property type="entry name" value="Ribosomal_uS13-like_H2TH"/>
</dbReference>
<evidence type="ECO:0000256" key="12">
    <source>
        <dbReference type="ARBA" id="ARBA00023295"/>
    </source>
</evidence>
<evidence type="ECO:0000256" key="4">
    <source>
        <dbReference type="ARBA" id="ARBA00022763"/>
    </source>
</evidence>
<dbReference type="InterPro" id="IPR000214">
    <property type="entry name" value="Znf_DNA_glyclase/AP_lyase"/>
</dbReference>
<dbReference type="NCBIfam" id="NF007763">
    <property type="entry name" value="PRK10445.1"/>
    <property type="match status" value="1"/>
</dbReference>
<dbReference type="OrthoDB" id="5657047at2"/>
<keyword evidence="4" id="KW-0227">DNA damage</keyword>
<evidence type="ECO:0000313" key="16">
    <source>
        <dbReference type="EMBL" id="TVO74861.1"/>
    </source>
</evidence>
<evidence type="ECO:0000256" key="7">
    <source>
        <dbReference type="ARBA" id="ARBA00022833"/>
    </source>
</evidence>
<protein>
    <recommendedName>
        <fullName evidence="2">DNA-(apurinic or apyrimidinic site) lyase</fullName>
        <ecNumber evidence="2">4.2.99.18</ecNumber>
    </recommendedName>
</protein>
<dbReference type="InterPro" id="IPR015886">
    <property type="entry name" value="H2TH_FPG"/>
</dbReference>
<dbReference type="Gene3D" id="3.20.190.10">
    <property type="entry name" value="MutM-like, N-terminal"/>
    <property type="match status" value="1"/>
</dbReference>
<organism evidence="16 17">
    <name type="scientific">Sedimenticola selenatireducens</name>
    <dbReference type="NCBI Taxonomy" id="191960"/>
    <lineage>
        <taxon>Bacteria</taxon>
        <taxon>Pseudomonadati</taxon>
        <taxon>Pseudomonadota</taxon>
        <taxon>Gammaproteobacteria</taxon>
        <taxon>Chromatiales</taxon>
        <taxon>Sedimenticolaceae</taxon>
        <taxon>Sedimenticola</taxon>
    </lineage>
</organism>
<comment type="similarity">
    <text evidence="1">Belongs to the FPG family.</text>
</comment>
<keyword evidence="17" id="KW-1185">Reference proteome</keyword>
<evidence type="ECO:0000259" key="15">
    <source>
        <dbReference type="PROSITE" id="PS51068"/>
    </source>
</evidence>
<accession>A0A558DN16</accession>
<keyword evidence="3" id="KW-0479">Metal-binding</keyword>
<evidence type="ECO:0000313" key="17">
    <source>
        <dbReference type="Proteomes" id="UP000316649"/>
    </source>
</evidence>
<dbReference type="EC" id="4.2.99.18" evidence="2"/>
<dbReference type="SMART" id="SM01232">
    <property type="entry name" value="H2TH"/>
    <property type="match status" value="1"/>
</dbReference>
<evidence type="ECO:0000256" key="3">
    <source>
        <dbReference type="ARBA" id="ARBA00022723"/>
    </source>
</evidence>
<feature type="domain" description="Formamidopyrimidine-DNA glycosylase catalytic" evidence="15">
    <location>
        <begin position="2"/>
        <end position="91"/>
    </location>
</feature>
<dbReference type="SUPFAM" id="SSF57716">
    <property type="entry name" value="Glucocorticoid receptor-like (DNA-binding domain)"/>
    <property type="match status" value="1"/>
</dbReference>
<evidence type="ECO:0000256" key="13">
    <source>
        <dbReference type="PROSITE-ProRule" id="PRU00391"/>
    </source>
</evidence>
<keyword evidence="6" id="KW-0378">Hydrolase</keyword>
<evidence type="ECO:0000256" key="5">
    <source>
        <dbReference type="ARBA" id="ARBA00022771"/>
    </source>
</evidence>
<keyword evidence="5 13" id="KW-0863">Zinc-finger</keyword>
<dbReference type="EMBL" id="VMNH01000010">
    <property type="protein sequence ID" value="TVO74861.1"/>
    <property type="molecule type" value="Genomic_DNA"/>
</dbReference>
<evidence type="ECO:0000256" key="9">
    <source>
        <dbReference type="ARBA" id="ARBA00023204"/>
    </source>
</evidence>
<dbReference type="Pfam" id="PF01149">
    <property type="entry name" value="Fapy_DNA_glyco"/>
    <property type="match status" value="1"/>
</dbReference>
<evidence type="ECO:0000256" key="11">
    <source>
        <dbReference type="ARBA" id="ARBA00023268"/>
    </source>
</evidence>
<dbReference type="SMART" id="SM00898">
    <property type="entry name" value="Fapy_DNA_glyco"/>
    <property type="match status" value="1"/>
</dbReference>
<dbReference type="PROSITE" id="PS51066">
    <property type="entry name" value="ZF_FPG_2"/>
    <property type="match status" value="1"/>
</dbReference>
<dbReference type="InterPro" id="IPR035937">
    <property type="entry name" value="FPG_N"/>
</dbReference>
<gene>
    <name evidence="16" type="ORF">FHP88_10220</name>
</gene>
<keyword evidence="9" id="KW-0234">DNA repair</keyword>
<dbReference type="PANTHER" id="PTHR42697">
    <property type="entry name" value="ENDONUCLEASE 8"/>
    <property type="match status" value="1"/>
</dbReference>
<dbReference type="PANTHER" id="PTHR42697:SF1">
    <property type="entry name" value="ENDONUCLEASE 8"/>
    <property type="match status" value="1"/>
</dbReference>
<dbReference type="AlphaFoldDB" id="A0A558DN16"/>
<dbReference type="GO" id="GO:0140078">
    <property type="term" value="F:class I DNA-(apurinic or apyrimidinic site) endonuclease activity"/>
    <property type="evidence" value="ECO:0007669"/>
    <property type="project" value="UniProtKB-EC"/>
</dbReference>
<dbReference type="Proteomes" id="UP000316649">
    <property type="component" value="Unassembled WGS sequence"/>
</dbReference>